<gene>
    <name evidence="3" type="ORF">Tci_024521</name>
</gene>
<name>A0A6L2KSJ9_TANCI</name>
<evidence type="ECO:0000256" key="1">
    <source>
        <dbReference type="SAM" id="MobiDB-lite"/>
    </source>
</evidence>
<dbReference type="PANTHER" id="PTHR34222">
    <property type="entry name" value="GAG_PRE-INTEGRS DOMAIN-CONTAINING PROTEIN"/>
    <property type="match status" value="1"/>
</dbReference>
<feature type="transmembrane region" description="Helical" evidence="2">
    <location>
        <begin position="223"/>
        <end position="243"/>
    </location>
</feature>
<organism evidence="3">
    <name type="scientific">Tanacetum cinerariifolium</name>
    <name type="common">Dalmatian daisy</name>
    <name type="synonym">Chrysanthemum cinerariifolium</name>
    <dbReference type="NCBI Taxonomy" id="118510"/>
    <lineage>
        <taxon>Eukaryota</taxon>
        <taxon>Viridiplantae</taxon>
        <taxon>Streptophyta</taxon>
        <taxon>Embryophyta</taxon>
        <taxon>Tracheophyta</taxon>
        <taxon>Spermatophyta</taxon>
        <taxon>Magnoliopsida</taxon>
        <taxon>eudicotyledons</taxon>
        <taxon>Gunneridae</taxon>
        <taxon>Pentapetalae</taxon>
        <taxon>asterids</taxon>
        <taxon>campanulids</taxon>
        <taxon>Asterales</taxon>
        <taxon>Asteraceae</taxon>
        <taxon>Asteroideae</taxon>
        <taxon>Anthemideae</taxon>
        <taxon>Anthemidinae</taxon>
        <taxon>Tanacetum</taxon>
    </lineage>
</organism>
<keyword evidence="2" id="KW-1133">Transmembrane helix</keyword>
<evidence type="ECO:0000256" key="2">
    <source>
        <dbReference type="SAM" id="Phobius"/>
    </source>
</evidence>
<feature type="compositionally biased region" description="Basic and acidic residues" evidence="1">
    <location>
        <begin position="1"/>
        <end position="11"/>
    </location>
</feature>
<protein>
    <recommendedName>
        <fullName evidence="4">CCHC-type domain-containing protein</fullName>
    </recommendedName>
</protein>
<keyword evidence="2" id="KW-0812">Transmembrane</keyword>
<feature type="region of interest" description="Disordered" evidence="1">
    <location>
        <begin position="1"/>
        <end position="22"/>
    </location>
</feature>
<proteinExistence type="predicted"/>
<evidence type="ECO:0008006" key="4">
    <source>
        <dbReference type="Google" id="ProtNLM"/>
    </source>
</evidence>
<dbReference type="AlphaFoldDB" id="A0A6L2KSJ9"/>
<dbReference type="EMBL" id="BKCJ010003031">
    <property type="protein sequence ID" value="GEU52543.1"/>
    <property type="molecule type" value="Genomic_DNA"/>
</dbReference>
<accession>A0A6L2KSJ9</accession>
<keyword evidence="2" id="KW-0472">Membrane</keyword>
<evidence type="ECO:0000313" key="3">
    <source>
        <dbReference type="EMBL" id="GEU52543.1"/>
    </source>
</evidence>
<reference evidence="3" key="1">
    <citation type="journal article" date="2019" name="Sci. Rep.">
        <title>Draft genome of Tanacetum cinerariifolium, the natural source of mosquito coil.</title>
        <authorList>
            <person name="Yamashiro T."/>
            <person name="Shiraishi A."/>
            <person name="Satake H."/>
            <person name="Nakayama K."/>
        </authorList>
    </citation>
    <scope>NUCLEOTIDE SEQUENCE</scope>
</reference>
<comment type="caution">
    <text evidence="3">The sequence shown here is derived from an EMBL/GenBank/DDBJ whole genome shotgun (WGS) entry which is preliminary data.</text>
</comment>
<dbReference type="PANTHER" id="PTHR34222:SF99">
    <property type="entry name" value="PROTEIN, PUTATIVE-RELATED"/>
    <property type="match status" value="1"/>
</dbReference>
<sequence>MAGDEPKKDVCDDASTSQQQKSISSYDITTLDNLGLLIRSALLTWDPLPEVKDADTTVSREESRRGILESSSVSDSKLNATSFTAKYFNNSRRNFNNNTNNNRGVTSNNNIVRFCKIRSDFGGVTNINRGPNPSLNCKNCGKIGHTIDRCFEIIGFPPGFKRNTNAVKQSFNANTEAKLNNKQSFSSSFSSGFTSKQMQKLLSLINDNSAGSIHANMAGRASFLMEMFGLILILLGIQKVLIINEISMIVP</sequence>